<gene>
    <name evidence="3" type="ORF">FJTKL_03583</name>
</gene>
<feature type="region of interest" description="Disordered" evidence="1">
    <location>
        <begin position="363"/>
        <end position="398"/>
    </location>
</feature>
<protein>
    <submittedName>
        <fullName evidence="3">Uncharacterized protein</fullName>
    </submittedName>
</protein>
<feature type="transmembrane region" description="Helical" evidence="2">
    <location>
        <begin position="262"/>
        <end position="284"/>
    </location>
</feature>
<organism evidence="3 4">
    <name type="scientific">Diaporthe vaccinii</name>
    <dbReference type="NCBI Taxonomy" id="105482"/>
    <lineage>
        <taxon>Eukaryota</taxon>
        <taxon>Fungi</taxon>
        <taxon>Dikarya</taxon>
        <taxon>Ascomycota</taxon>
        <taxon>Pezizomycotina</taxon>
        <taxon>Sordariomycetes</taxon>
        <taxon>Sordariomycetidae</taxon>
        <taxon>Diaporthales</taxon>
        <taxon>Diaporthaceae</taxon>
        <taxon>Diaporthe</taxon>
        <taxon>Diaporthe eres species complex</taxon>
    </lineage>
</organism>
<keyword evidence="2" id="KW-0812">Transmembrane</keyword>
<comment type="caution">
    <text evidence="3">The sequence shown here is derived from an EMBL/GenBank/DDBJ whole genome shotgun (WGS) entry which is preliminary data.</text>
</comment>
<feature type="compositionally biased region" description="Low complexity" evidence="1">
    <location>
        <begin position="504"/>
        <end position="516"/>
    </location>
</feature>
<reference evidence="3 4" key="1">
    <citation type="submission" date="2024-03" db="EMBL/GenBank/DDBJ databases">
        <title>A high-quality draft genome sequence of Diaporthe vaccinii, a causative agent of upright dieback and viscid rot disease in cranberry plants.</title>
        <authorList>
            <person name="Sarrasin M."/>
            <person name="Lang B.F."/>
            <person name="Burger G."/>
        </authorList>
    </citation>
    <scope>NUCLEOTIDE SEQUENCE [LARGE SCALE GENOMIC DNA]</scope>
    <source>
        <strain evidence="3 4">IS7</strain>
    </source>
</reference>
<dbReference type="PANTHER" id="PTHR38848">
    <property type="entry name" value="G-PROTEIN COUPLED RECEPTORS FAMILY 3 PROFILE DOMAIN-CONTAINING PROTEIN"/>
    <property type="match status" value="1"/>
</dbReference>
<evidence type="ECO:0000313" key="3">
    <source>
        <dbReference type="EMBL" id="KAL2274236.1"/>
    </source>
</evidence>
<keyword evidence="2" id="KW-0472">Membrane</keyword>
<feature type="transmembrane region" description="Helical" evidence="2">
    <location>
        <begin position="305"/>
        <end position="328"/>
    </location>
</feature>
<feature type="compositionally biased region" description="Polar residues" evidence="1">
    <location>
        <begin position="491"/>
        <end position="503"/>
    </location>
</feature>
<name>A0ABR4DW96_9PEZI</name>
<sequence>MLLPSAHSRLILAFATCTIPTPRILPTPAYLTLLLRPAVLLNKRSISRCDGSSPRSWTCRPASCLCASTSPLQVDIESTPQMDHHTPVVGNVISVVVSLVSITIISSFLTQKYAAVKSWRMLPCAMWLVVAVYVDSFLFVFVTAILKYGLGVNSAYAVCDAAILLCLVGYVSTKVLIYLFLVEKAVRLRHCVFKLWDIRRADQDQFIIRGGMKPRMRSKMWVFNAFGMLGLYSIVIILNFVFRIAHLDNNGMCVIGMERPALLPLIIFDLIVNVYLTTLFLIPLSSLHSFRNVQRSQPSLELRKIALRTFIGSLCTLTSSIVNLSVLTALNGEPGWVCLLCCNCDVLFSAIMVHWVTYHDHVGSHKGRPPATSNNERSRQNGRRSHSDSAGAVSSTDGGTFALRNSVPPLYPQPNQFPYQYRMYPRYNPKGMVEDIDIADLRYDHHRELFDIEKGPRRGDTGAESPAERCADCGKADSVAESGVSLVGCTETISGGSKETSNAGDSPQSGEGSSSSIETTRMP</sequence>
<keyword evidence="2" id="KW-1133">Transmembrane helix</keyword>
<evidence type="ECO:0000256" key="2">
    <source>
        <dbReference type="SAM" id="Phobius"/>
    </source>
</evidence>
<dbReference type="Proteomes" id="UP001600888">
    <property type="component" value="Unassembled WGS sequence"/>
</dbReference>
<feature type="transmembrane region" description="Helical" evidence="2">
    <location>
        <begin position="155"/>
        <end position="181"/>
    </location>
</feature>
<accession>A0ABR4DW96</accession>
<feature type="transmembrane region" description="Helical" evidence="2">
    <location>
        <begin position="221"/>
        <end position="242"/>
    </location>
</feature>
<keyword evidence="4" id="KW-1185">Reference proteome</keyword>
<dbReference type="EMBL" id="JBAWTH010000163">
    <property type="protein sequence ID" value="KAL2274236.1"/>
    <property type="molecule type" value="Genomic_DNA"/>
</dbReference>
<proteinExistence type="predicted"/>
<evidence type="ECO:0000313" key="4">
    <source>
        <dbReference type="Proteomes" id="UP001600888"/>
    </source>
</evidence>
<feature type="transmembrane region" description="Helical" evidence="2">
    <location>
        <begin position="121"/>
        <end position="149"/>
    </location>
</feature>
<dbReference type="PANTHER" id="PTHR38848:SF3">
    <property type="entry name" value="G-PROTEIN COUPLED RECEPTORS FAMILY 3 PROFILE DOMAIN-CONTAINING PROTEIN"/>
    <property type="match status" value="1"/>
</dbReference>
<feature type="region of interest" description="Disordered" evidence="1">
    <location>
        <begin position="490"/>
        <end position="523"/>
    </location>
</feature>
<feature type="transmembrane region" description="Helical" evidence="2">
    <location>
        <begin position="88"/>
        <end position="109"/>
    </location>
</feature>
<evidence type="ECO:0000256" key="1">
    <source>
        <dbReference type="SAM" id="MobiDB-lite"/>
    </source>
</evidence>